<name>A2F130_TRIV3</name>
<organism evidence="1 2">
    <name type="scientific">Trichomonas vaginalis (strain ATCC PRA-98 / G3)</name>
    <dbReference type="NCBI Taxonomy" id="412133"/>
    <lineage>
        <taxon>Eukaryota</taxon>
        <taxon>Metamonada</taxon>
        <taxon>Parabasalia</taxon>
        <taxon>Trichomonadida</taxon>
        <taxon>Trichomonadidae</taxon>
        <taxon>Trichomonas</taxon>
    </lineage>
</organism>
<reference evidence="1" key="2">
    <citation type="journal article" date="2007" name="Science">
        <title>Draft genome sequence of the sexually transmitted pathogen Trichomonas vaginalis.</title>
        <authorList>
            <person name="Carlton J.M."/>
            <person name="Hirt R.P."/>
            <person name="Silva J.C."/>
            <person name="Delcher A.L."/>
            <person name="Schatz M."/>
            <person name="Zhao Q."/>
            <person name="Wortman J.R."/>
            <person name="Bidwell S.L."/>
            <person name="Alsmark U.C.M."/>
            <person name="Besteiro S."/>
            <person name="Sicheritz-Ponten T."/>
            <person name="Noel C.J."/>
            <person name="Dacks J.B."/>
            <person name="Foster P.G."/>
            <person name="Simillion C."/>
            <person name="Van de Peer Y."/>
            <person name="Miranda-Saavedra D."/>
            <person name="Barton G.J."/>
            <person name="Westrop G.D."/>
            <person name="Mueller S."/>
            <person name="Dessi D."/>
            <person name="Fiori P.L."/>
            <person name="Ren Q."/>
            <person name="Paulsen I."/>
            <person name="Zhang H."/>
            <person name="Bastida-Corcuera F.D."/>
            <person name="Simoes-Barbosa A."/>
            <person name="Brown M.T."/>
            <person name="Hayes R.D."/>
            <person name="Mukherjee M."/>
            <person name="Okumura C.Y."/>
            <person name="Schneider R."/>
            <person name="Smith A.J."/>
            <person name="Vanacova S."/>
            <person name="Villalvazo M."/>
            <person name="Haas B.J."/>
            <person name="Pertea M."/>
            <person name="Feldblyum T.V."/>
            <person name="Utterback T.R."/>
            <person name="Shu C.L."/>
            <person name="Osoegawa K."/>
            <person name="de Jong P.J."/>
            <person name="Hrdy I."/>
            <person name="Horvathova L."/>
            <person name="Zubacova Z."/>
            <person name="Dolezal P."/>
            <person name="Malik S.B."/>
            <person name="Logsdon J.M. Jr."/>
            <person name="Henze K."/>
            <person name="Gupta A."/>
            <person name="Wang C.C."/>
            <person name="Dunne R.L."/>
            <person name="Upcroft J.A."/>
            <person name="Upcroft P."/>
            <person name="White O."/>
            <person name="Salzberg S.L."/>
            <person name="Tang P."/>
            <person name="Chiu C.-H."/>
            <person name="Lee Y.-S."/>
            <person name="Embley T.M."/>
            <person name="Coombs G.H."/>
            <person name="Mottram J.C."/>
            <person name="Tachezy J."/>
            <person name="Fraser-Liggett C.M."/>
            <person name="Johnson P.J."/>
        </authorList>
    </citation>
    <scope>NUCLEOTIDE SEQUENCE [LARGE SCALE GENOMIC DNA]</scope>
    <source>
        <strain evidence="1">G3</strain>
    </source>
</reference>
<dbReference type="KEGG" id="tva:4759207"/>
<dbReference type="VEuPathDB" id="TrichDB:TVAGG3_0814970"/>
<evidence type="ECO:0000313" key="2">
    <source>
        <dbReference type="Proteomes" id="UP000001542"/>
    </source>
</evidence>
<evidence type="ECO:0000313" key="1">
    <source>
        <dbReference type="EMBL" id="EAY01381.1"/>
    </source>
</evidence>
<dbReference type="PANTHER" id="PTHR11319:SF35">
    <property type="entry name" value="OUTER MEMBRANE PROTEIN PMPC-RELATED"/>
    <property type="match status" value="1"/>
</dbReference>
<dbReference type="Proteomes" id="UP000001542">
    <property type="component" value="Unassembled WGS sequence"/>
</dbReference>
<keyword evidence="2" id="KW-1185">Reference proteome</keyword>
<dbReference type="SMR" id="A2F130"/>
<dbReference type="EMBL" id="DS113569">
    <property type="protein sequence ID" value="EAY01381.1"/>
    <property type="molecule type" value="Genomic_DNA"/>
</dbReference>
<dbReference type="InterPro" id="IPR011050">
    <property type="entry name" value="Pectin_lyase_fold/virulence"/>
</dbReference>
<dbReference type="VEuPathDB" id="TrichDB:TVAG_324950"/>
<dbReference type="SUPFAM" id="SSF51126">
    <property type="entry name" value="Pectin lyase-like"/>
    <property type="match status" value="1"/>
</dbReference>
<dbReference type="InParanoid" id="A2F130"/>
<dbReference type="AlphaFoldDB" id="A2F130"/>
<dbReference type="RefSeq" id="XP_001330229.1">
    <property type="nucleotide sequence ID" value="XM_001330194.1"/>
</dbReference>
<accession>A2F130</accession>
<protein>
    <recommendedName>
        <fullName evidence="3">Polymorphic outer membrane protein</fullName>
    </recommendedName>
</protein>
<evidence type="ECO:0008006" key="3">
    <source>
        <dbReference type="Google" id="ProtNLM"/>
    </source>
</evidence>
<sequence length="283" mass="31109">MSSFNKFTNHIISNFGAKSNINVDRVLFSNILKAPISISNIDLESKTYHETQKANDVMLLVSSATFTKCNGYTGGGIDANGTSLIIRNSIFDENKAEVGGAISALFCSKITLDGNRFSSNTAQYTGALNLDSNVEKGDSNVRNSNLTGNTAVKWTGAMRMDRTGGTLQNLIFEKNSAMACGGFFDYSCEPCTRNVIECQFLRNRAMSRGGAYCCFHIKQNVNFLQCTFIDNKYETKTNSIAIDSINIKVTIDKCSFSGSKDNEIVMKFQGSTVTNRDSKFDQK</sequence>
<dbReference type="PANTHER" id="PTHR11319">
    <property type="entry name" value="G PROTEIN-COUPLED RECEPTOR-RELATED"/>
    <property type="match status" value="1"/>
</dbReference>
<proteinExistence type="predicted"/>
<reference evidence="1" key="1">
    <citation type="submission" date="2006-10" db="EMBL/GenBank/DDBJ databases">
        <authorList>
            <person name="Amadeo P."/>
            <person name="Zhao Q."/>
            <person name="Wortman J."/>
            <person name="Fraser-Liggett C."/>
            <person name="Carlton J."/>
        </authorList>
    </citation>
    <scope>NUCLEOTIDE SEQUENCE</scope>
    <source>
        <strain evidence="1">G3</strain>
    </source>
</reference>
<gene>
    <name evidence="1" type="ORF">TVAG_324950</name>
</gene>